<evidence type="ECO:0000313" key="15">
    <source>
        <dbReference type="EMBL" id="WOC14421.1"/>
    </source>
</evidence>
<feature type="transmembrane region" description="Helical" evidence="14">
    <location>
        <begin position="164"/>
        <end position="186"/>
    </location>
</feature>
<proteinExistence type="inferred from homology"/>
<evidence type="ECO:0000256" key="14">
    <source>
        <dbReference type="SAM" id="Phobius"/>
    </source>
</evidence>
<evidence type="ECO:0000256" key="12">
    <source>
        <dbReference type="NCBIfam" id="TIGR00560"/>
    </source>
</evidence>
<dbReference type="Pfam" id="PF01066">
    <property type="entry name" value="CDP-OH_P_transf"/>
    <property type="match status" value="1"/>
</dbReference>
<dbReference type="GO" id="GO:0016020">
    <property type="term" value="C:membrane"/>
    <property type="evidence" value="ECO:0007669"/>
    <property type="project" value="UniProtKB-SubCell"/>
</dbReference>
<dbReference type="NCBIfam" id="TIGR00560">
    <property type="entry name" value="pgsA"/>
    <property type="match status" value="1"/>
</dbReference>
<dbReference type="GO" id="GO:0046474">
    <property type="term" value="P:glycerophospholipid biosynthetic process"/>
    <property type="evidence" value="ECO:0007669"/>
    <property type="project" value="TreeGrafter"/>
</dbReference>
<keyword evidence="5 13" id="KW-0808">Transferase</keyword>
<evidence type="ECO:0000256" key="6">
    <source>
        <dbReference type="ARBA" id="ARBA00022692"/>
    </source>
</evidence>
<keyword evidence="10" id="KW-0594">Phospholipid biosynthesis</keyword>
<organism evidence="15">
    <name type="scientific">Gordonia sp. MP11Mi</name>
    <dbReference type="NCBI Taxonomy" id="3022769"/>
    <lineage>
        <taxon>Bacteria</taxon>
        <taxon>Bacillati</taxon>
        <taxon>Actinomycetota</taxon>
        <taxon>Actinomycetes</taxon>
        <taxon>Mycobacteriales</taxon>
        <taxon>Gordoniaceae</taxon>
        <taxon>Gordonia</taxon>
    </lineage>
</organism>
<keyword evidence="4" id="KW-0444">Lipid biosynthesis</keyword>
<keyword evidence="6 14" id="KW-0812">Transmembrane</keyword>
<dbReference type="EMBL" id="CP128986">
    <property type="protein sequence ID" value="WOC14421.1"/>
    <property type="molecule type" value="Genomic_DNA"/>
</dbReference>
<name>A0AA97CY14_9ACTN</name>
<dbReference type="RefSeq" id="WP_420040164.1">
    <property type="nucleotide sequence ID" value="NZ_CP128986.1"/>
</dbReference>
<evidence type="ECO:0000256" key="2">
    <source>
        <dbReference type="ARBA" id="ARBA00005074"/>
    </source>
</evidence>
<dbReference type="Gene3D" id="1.20.120.1760">
    <property type="match status" value="1"/>
</dbReference>
<evidence type="ECO:0000256" key="5">
    <source>
        <dbReference type="ARBA" id="ARBA00022679"/>
    </source>
</evidence>
<keyword evidence="8" id="KW-0443">Lipid metabolism</keyword>
<dbReference type="InterPro" id="IPR043130">
    <property type="entry name" value="CDP-OH_PTrfase_TM_dom"/>
</dbReference>
<sequence length="205" mass="22164">MSEPEPRAAAAQTAPPVVNLANALTLFRIVLVPVFVVVLFVDDGHSDLWRVVAFVVFAVAAITDQIDGRIARSWNLVTDFGKMADPIADKALIGAALLGLSILNELPWWVTVVILVREIGVTLLRFWVIRHGVIPASRGGKLKTLLQCCGIGLFVLPLNGVLHIVGWVFIVAAVVATVVTGLDYIWQAISLRRSAHAAATDAKFR</sequence>
<feature type="transmembrane region" description="Helical" evidence="14">
    <location>
        <begin position="20"/>
        <end position="41"/>
    </location>
</feature>
<evidence type="ECO:0000256" key="7">
    <source>
        <dbReference type="ARBA" id="ARBA00022989"/>
    </source>
</evidence>
<protein>
    <recommendedName>
        <fullName evidence="12">CDP-diacylglycerol--glycerol-3-phosphate 3-phosphatidyltransferase</fullName>
        <ecNumber evidence="12">2.7.8.5</ecNumber>
    </recommendedName>
</protein>
<keyword evidence="11" id="KW-1208">Phospholipid metabolism</keyword>
<dbReference type="PROSITE" id="PS00379">
    <property type="entry name" value="CDP_ALCOHOL_P_TRANSF"/>
    <property type="match status" value="1"/>
</dbReference>
<reference evidence="15" key="1">
    <citation type="submission" date="2023-06" db="EMBL/GenBank/DDBJ databases">
        <title>Gordonia sp. nov. and Pseudochrobactrum sp. nov., two species isolated from the burying beetle Nicrophorus vespilloides.</title>
        <authorList>
            <person name="Poehlein A."/>
            <person name="Guzman J."/>
            <person name="Daniel R."/>
            <person name="Vilcinskas A."/>
        </authorList>
    </citation>
    <scope>NUCLEOTIDE SEQUENCE</scope>
    <source>
        <strain evidence="15">MP11Mi</strain>
    </source>
</reference>
<evidence type="ECO:0000256" key="13">
    <source>
        <dbReference type="RuleBase" id="RU003750"/>
    </source>
</evidence>
<dbReference type="PANTHER" id="PTHR14269">
    <property type="entry name" value="CDP-DIACYLGLYCEROL--GLYCEROL-3-PHOSPHATE 3-PHOSPHATIDYLTRANSFERASE-RELATED"/>
    <property type="match status" value="1"/>
</dbReference>
<accession>A0AA97CY14</accession>
<evidence type="ECO:0000256" key="8">
    <source>
        <dbReference type="ARBA" id="ARBA00023098"/>
    </source>
</evidence>
<gene>
    <name evidence="15" type="primary">pgsA</name>
    <name evidence="15" type="ORF">MP11Mi_35430</name>
</gene>
<dbReference type="AlphaFoldDB" id="A0AA97CY14"/>
<dbReference type="PIRSF" id="PIRSF000847">
    <property type="entry name" value="Phos_ph_gly_syn"/>
    <property type="match status" value="1"/>
</dbReference>
<feature type="transmembrane region" description="Helical" evidence="14">
    <location>
        <begin position="48"/>
        <end position="66"/>
    </location>
</feature>
<evidence type="ECO:0000256" key="1">
    <source>
        <dbReference type="ARBA" id="ARBA00004141"/>
    </source>
</evidence>
<evidence type="ECO:0000256" key="9">
    <source>
        <dbReference type="ARBA" id="ARBA00023136"/>
    </source>
</evidence>
<dbReference type="InterPro" id="IPR004570">
    <property type="entry name" value="Phosphatidylglycerol_P_synth"/>
</dbReference>
<evidence type="ECO:0000256" key="11">
    <source>
        <dbReference type="ARBA" id="ARBA00023264"/>
    </source>
</evidence>
<dbReference type="PANTHER" id="PTHR14269:SF52">
    <property type="entry name" value="PHOSPHATIDYLGLYCEROPHOSPHATE SYNTHASE-RELATED"/>
    <property type="match status" value="1"/>
</dbReference>
<keyword evidence="9 14" id="KW-0472">Membrane</keyword>
<comment type="subcellular location">
    <subcellularLocation>
        <location evidence="1">Membrane</location>
        <topology evidence="1">Multi-pass membrane protein</topology>
    </subcellularLocation>
</comment>
<dbReference type="EC" id="2.7.8.5" evidence="12"/>
<feature type="transmembrane region" description="Helical" evidence="14">
    <location>
        <begin position="106"/>
        <end position="128"/>
    </location>
</feature>
<feature type="transmembrane region" description="Helical" evidence="14">
    <location>
        <begin position="140"/>
        <end position="158"/>
    </location>
</feature>
<keyword evidence="7 14" id="KW-1133">Transmembrane helix</keyword>
<comment type="pathway">
    <text evidence="2">Lipid metabolism; phospholipid metabolism.</text>
</comment>
<comment type="similarity">
    <text evidence="3 13">Belongs to the CDP-alcohol phosphatidyltransferase class-I family.</text>
</comment>
<evidence type="ECO:0000256" key="4">
    <source>
        <dbReference type="ARBA" id="ARBA00022516"/>
    </source>
</evidence>
<dbReference type="InterPro" id="IPR050324">
    <property type="entry name" value="CDP-alcohol_PTase-I"/>
</dbReference>
<evidence type="ECO:0000256" key="10">
    <source>
        <dbReference type="ARBA" id="ARBA00023209"/>
    </source>
</evidence>
<dbReference type="InterPro" id="IPR000462">
    <property type="entry name" value="CDP-OH_P_trans"/>
</dbReference>
<evidence type="ECO:0000256" key="3">
    <source>
        <dbReference type="ARBA" id="ARBA00010441"/>
    </source>
</evidence>
<dbReference type="InterPro" id="IPR048254">
    <property type="entry name" value="CDP_ALCOHOL_P_TRANSF_CS"/>
</dbReference>
<dbReference type="GO" id="GO:0008444">
    <property type="term" value="F:CDP-diacylglycerol-glycerol-3-phosphate 3-phosphatidyltransferase activity"/>
    <property type="evidence" value="ECO:0007669"/>
    <property type="project" value="UniProtKB-UniRule"/>
</dbReference>